<name>M0HDG4_HALEO</name>
<dbReference type="EMBL" id="AOLK01000023">
    <property type="protein sequence ID" value="ELZ81782.1"/>
    <property type="molecule type" value="Genomic_DNA"/>
</dbReference>
<dbReference type="Proteomes" id="UP000011612">
    <property type="component" value="Unassembled WGS sequence"/>
</dbReference>
<evidence type="ECO:0000313" key="3">
    <source>
        <dbReference type="Proteomes" id="UP000011612"/>
    </source>
</evidence>
<feature type="compositionally biased region" description="Basic and acidic residues" evidence="1">
    <location>
        <begin position="153"/>
        <end position="165"/>
    </location>
</feature>
<proteinExistence type="predicted"/>
<sequence>MEVLCDKTLSIGMTNRDNPHNELQEGIDATKRRDMAGKEDVVDGIKDGDPDILTLRVEQIDHMTIADVNLIQQLAEEDVPVESIPERTLEWLIELGVIAVGGDYARLKSDGVVFEPLVSPDEVILPKAYRCRPDSERYGGYDKEEELEGVELPPDREPRTPDDEN</sequence>
<gene>
    <name evidence="2" type="ORF">C453_17239</name>
</gene>
<reference evidence="2 3" key="1">
    <citation type="journal article" date="2014" name="PLoS Genet.">
        <title>Phylogenetically driven sequencing of extremely halophilic archaea reveals strategies for static and dynamic osmo-response.</title>
        <authorList>
            <person name="Becker E.A."/>
            <person name="Seitzer P.M."/>
            <person name="Tritt A."/>
            <person name="Larsen D."/>
            <person name="Krusor M."/>
            <person name="Yao A.I."/>
            <person name="Wu D."/>
            <person name="Madern D."/>
            <person name="Eisen J.A."/>
            <person name="Darling A.E."/>
            <person name="Facciotti M.T."/>
        </authorList>
    </citation>
    <scope>NUCLEOTIDE SEQUENCE [LARGE SCALE GENOMIC DNA]</scope>
    <source>
        <strain evidence="2 3">ATCC BAA-1513</strain>
    </source>
</reference>
<comment type="caution">
    <text evidence="2">The sequence shown here is derived from an EMBL/GenBank/DDBJ whole genome shotgun (WGS) entry which is preliminary data.</text>
</comment>
<dbReference type="AlphaFoldDB" id="M0HDG4"/>
<feature type="region of interest" description="Disordered" evidence="1">
    <location>
        <begin position="135"/>
        <end position="165"/>
    </location>
</feature>
<keyword evidence="3" id="KW-1185">Reference proteome</keyword>
<evidence type="ECO:0000256" key="1">
    <source>
        <dbReference type="SAM" id="MobiDB-lite"/>
    </source>
</evidence>
<accession>M0HDG4</accession>
<protein>
    <submittedName>
        <fullName evidence="2">Uncharacterized protein</fullName>
    </submittedName>
</protein>
<evidence type="ECO:0000313" key="2">
    <source>
        <dbReference type="EMBL" id="ELZ81782.1"/>
    </source>
</evidence>
<dbReference type="PATRIC" id="fig|1230453.4.peg.3434"/>
<organism evidence="2 3">
    <name type="scientific">Haloferax elongans ATCC BAA-1513</name>
    <dbReference type="NCBI Taxonomy" id="1230453"/>
    <lineage>
        <taxon>Archaea</taxon>
        <taxon>Methanobacteriati</taxon>
        <taxon>Methanobacteriota</taxon>
        <taxon>Stenosarchaea group</taxon>
        <taxon>Halobacteria</taxon>
        <taxon>Halobacteriales</taxon>
        <taxon>Haloferacaceae</taxon>
        <taxon>Haloferax</taxon>
    </lineage>
</organism>